<protein>
    <recommendedName>
        <fullName evidence="2">Cilia- and flagella-associated protein 97</fullName>
    </recommendedName>
</protein>
<feature type="region of interest" description="Disordered" evidence="3">
    <location>
        <begin position="435"/>
        <end position="499"/>
    </location>
</feature>
<accession>A0A3B4TDB8</accession>
<feature type="compositionally biased region" description="Low complexity" evidence="3">
    <location>
        <begin position="454"/>
        <end position="483"/>
    </location>
</feature>
<dbReference type="AlphaFoldDB" id="A0A3B4TDB8"/>
<keyword evidence="5" id="KW-1185">Reference proteome</keyword>
<dbReference type="InterPro" id="IPR029488">
    <property type="entry name" value="Hmw/CFAP97"/>
</dbReference>
<organism evidence="4 5">
    <name type="scientific">Seriola dumerili</name>
    <name type="common">Greater amberjack</name>
    <name type="synonym">Caranx dumerili</name>
    <dbReference type="NCBI Taxonomy" id="41447"/>
    <lineage>
        <taxon>Eukaryota</taxon>
        <taxon>Metazoa</taxon>
        <taxon>Chordata</taxon>
        <taxon>Craniata</taxon>
        <taxon>Vertebrata</taxon>
        <taxon>Euteleostomi</taxon>
        <taxon>Actinopterygii</taxon>
        <taxon>Neopterygii</taxon>
        <taxon>Teleostei</taxon>
        <taxon>Neoteleostei</taxon>
        <taxon>Acanthomorphata</taxon>
        <taxon>Carangaria</taxon>
        <taxon>Carangiformes</taxon>
        <taxon>Carangidae</taxon>
        <taxon>Seriola</taxon>
    </lineage>
</organism>
<evidence type="ECO:0000256" key="3">
    <source>
        <dbReference type="SAM" id="MobiDB-lite"/>
    </source>
</evidence>
<dbReference type="RefSeq" id="XP_022614278.1">
    <property type="nucleotide sequence ID" value="XM_022758557.1"/>
</dbReference>
<dbReference type="GeneID" id="111231461"/>
<proteinExistence type="inferred from homology"/>
<dbReference type="Pfam" id="PF13879">
    <property type="entry name" value="Hmw_CFAP97"/>
    <property type="match status" value="1"/>
</dbReference>
<feature type="compositionally biased region" description="Basic and acidic residues" evidence="3">
    <location>
        <begin position="272"/>
        <end position="286"/>
    </location>
</feature>
<feature type="compositionally biased region" description="Polar residues" evidence="3">
    <location>
        <begin position="253"/>
        <end position="271"/>
    </location>
</feature>
<dbReference type="GO" id="GO:0007283">
    <property type="term" value="P:spermatogenesis"/>
    <property type="evidence" value="ECO:0007669"/>
    <property type="project" value="TreeGrafter"/>
</dbReference>
<dbReference type="PANTHER" id="PTHR23035">
    <property type="entry name" value="CILIA- AND FLAGELLA-ASSOCIATED PROTEIN 97-RELATED"/>
    <property type="match status" value="1"/>
</dbReference>
<dbReference type="Ensembl" id="ENSSDUT00000004133.1">
    <property type="protein sequence ID" value="ENSSDUP00000004045.1"/>
    <property type="gene ID" value="ENSSDUG00000003030.1"/>
</dbReference>
<evidence type="ECO:0000313" key="5">
    <source>
        <dbReference type="Proteomes" id="UP000261420"/>
    </source>
</evidence>
<feature type="compositionally biased region" description="Basic and acidic residues" evidence="3">
    <location>
        <begin position="24"/>
        <end position="55"/>
    </location>
</feature>
<dbReference type="InterPro" id="IPR038791">
    <property type="entry name" value="Cfap97/Hemingway"/>
</dbReference>
<sequence>MFNPSELEGEVDHSFFDSDCDDDGISRDRGKKLESPPAHERLCATQTEKTKDDLSLRTSGRKNHLKQVNNNRSNVERKENSCQSREEERSKASNVSSVASMSDKVIISSSDSEDDYNLHSKRSSGTFMALLAKGGEIHDKDVYNQSSNESEEEALLPSAKHSGSKRRNKQSPKKLSRNWRMRSPLPSSTKVSVDADSESSSSSSSGRSSLGSPTLPKPKKSSLSPGERRARVGTAGSLDLPTSHAEESDDTVTDVSPLSSPDISPLQSLDLNHTEAEEGSLKEQQQHESVPSSGLGNIHQAEGSDEDVDECSLSSDSQFGGKLVFHCPGGRNRKNYSFTNDEVRRIDRENQRLLRELSRLSPGPRPGSADEKKTNMAGKSPLIRLSHSALNRQREQQRIERENLAFLKRLESVKPTPGLRRSEQMADYQRQVGYLGAPSFPICGSTSKKKRPTSRTTSAGPRSTSSAHHSSRAVSTTTDSSSTPLPRSKKLSAARPAWC</sequence>
<dbReference type="KEGG" id="sdu:111231461"/>
<feature type="region of interest" description="Disordered" evidence="3">
    <location>
        <begin position="141"/>
        <end position="317"/>
    </location>
</feature>
<evidence type="ECO:0000256" key="2">
    <source>
        <dbReference type="ARBA" id="ARBA00021424"/>
    </source>
</evidence>
<dbReference type="OMA" id="DEKCCEE"/>
<dbReference type="RefSeq" id="XP_022614277.1">
    <property type="nucleotide sequence ID" value="XM_022758556.1"/>
</dbReference>
<dbReference type="PANTHER" id="PTHR23035:SF1">
    <property type="entry name" value="CILIA- AND FLAGELLA-ASSOCIATED PROTEIN 97"/>
    <property type="match status" value="1"/>
</dbReference>
<reference evidence="4" key="1">
    <citation type="submission" date="2025-08" db="UniProtKB">
        <authorList>
            <consortium name="Ensembl"/>
        </authorList>
    </citation>
    <scope>IDENTIFICATION</scope>
</reference>
<dbReference type="CTD" id="57587"/>
<dbReference type="GeneTree" id="ENSGT00390000010356"/>
<name>A0A3B4TDB8_SERDU</name>
<feature type="compositionally biased region" description="Low complexity" evidence="3">
    <location>
        <begin position="198"/>
        <end position="212"/>
    </location>
</feature>
<evidence type="ECO:0000313" key="4">
    <source>
        <dbReference type="Ensembl" id="ENSSDUP00000004045.1"/>
    </source>
</evidence>
<comment type="similarity">
    <text evidence="1">Belongs to the CFAP97 family.</text>
</comment>
<feature type="compositionally biased region" description="Basic residues" evidence="3">
    <location>
        <begin position="162"/>
        <end position="180"/>
    </location>
</feature>
<feature type="compositionally biased region" description="Basic and acidic residues" evidence="3">
    <location>
        <begin position="74"/>
        <end position="91"/>
    </location>
</feature>
<evidence type="ECO:0000256" key="1">
    <source>
        <dbReference type="ARBA" id="ARBA00008315"/>
    </source>
</evidence>
<dbReference type="Proteomes" id="UP000261420">
    <property type="component" value="Unplaced"/>
</dbReference>
<feature type="region of interest" description="Disordered" evidence="3">
    <location>
        <begin position="1"/>
        <end position="101"/>
    </location>
</feature>
<feature type="region of interest" description="Disordered" evidence="3">
    <location>
        <begin position="354"/>
        <end position="397"/>
    </location>
</feature>
<reference evidence="4" key="2">
    <citation type="submission" date="2025-09" db="UniProtKB">
        <authorList>
            <consortium name="Ensembl"/>
        </authorList>
    </citation>
    <scope>IDENTIFICATION</scope>
</reference>